<dbReference type="SFLD" id="SFLDS00029">
    <property type="entry name" value="Radical_SAM"/>
    <property type="match status" value="1"/>
</dbReference>
<dbReference type="EMBL" id="EF066650">
    <property type="protein sequence ID" value="ABN47042.1"/>
    <property type="molecule type" value="Genomic_DNA"/>
</dbReference>
<dbReference type="SFLD" id="SFLDG01123">
    <property type="entry name" value="methyltransferase_(Class_B)"/>
    <property type="match status" value="1"/>
</dbReference>
<keyword evidence="6" id="KW-0408">Iron</keyword>
<dbReference type="InterPro" id="IPR058240">
    <property type="entry name" value="rSAM_sf"/>
</dbReference>
<evidence type="ECO:0000256" key="5">
    <source>
        <dbReference type="ARBA" id="ARBA00022723"/>
    </source>
</evidence>
<dbReference type="SUPFAM" id="SSF102114">
    <property type="entry name" value="Radical SAM enzymes"/>
    <property type="match status" value="1"/>
</dbReference>
<dbReference type="GO" id="GO:0046872">
    <property type="term" value="F:metal ion binding"/>
    <property type="evidence" value="ECO:0007669"/>
    <property type="project" value="UniProtKB-KW"/>
</dbReference>
<dbReference type="InterPro" id="IPR006158">
    <property type="entry name" value="Cobalamin-bd"/>
</dbReference>
<dbReference type="SUPFAM" id="SSF52242">
    <property type="entry name" value="Cobalamin (vitamin B12)-binding domain"/>
    <property type="match status" value="1"/>
</dbReference>
<evidence type="ECO:0000256" key="6">
    <source>
        <dbReference type="ARBA" id="ARBA00023004"/>
    </source>
</evidence>
<geneLocation type="plasmid" evidence="10 11">
    <name>pSmeSM11b</name>
</geneLocation>
<dbReference type="PROSITE" id="PS51332">
    <property type="entry name" value="B12_BINDING"/>
    <property type="match status" value="1"/>
</dbReference>
<evidence type="ECO:0000256" key="2">
    <source>
        <dbReference type="ARBA" id="ARBA00022603"/>
    </source>
</evidence>
<dbReference type="RefSeq" id="WP_012477233.1">
    <property type="nucleotide sequence ID" value="NC_010865.1"/>
</dbReference>
<dbReference type="SMART" id="SM00729">
    <property type="entry name" value="Elp3"/>
    <property type="match status" value="1"/>
</dbReference>
<evidence type="ECO:0000256" key="1">
    <source>
        <dbReference type="ARBA" id="ARBA00001966"/>
    </source>
</evidence>
<dbReference type="Pfam" id="PF04055">
    <property type="entry name" value="Radical_SAM"/>
    <property type="match status" value="1"/>
</dbReference>
<dbReference type="InterPro" id="IPR036724">
    <property type="entry name" value="Cobalamin-bd_sf"/>
</dbReference>
<evidence type="ECO:0000313" key="11">
    <source>
        <dbReference type="Proteomes" id="UP000009045"/>
    </source>
</evidence>
<reference evidence="10 11" key="1">
    <citation type="journal article" date="2007" name="FEMS Microbiol. Lett.">
        <title>Sequence analysis of the 181-kb accessory plasmid pSmeSM11b, isolated from a dominant Sinorhizobium meliloti strain identified during a long-term field release experiment.</title>
        <authorList>
            <person name="Stiens M."/>
            <person name="Schneiker S."/>
            <person name="Puhler A."/>
            <person name="Schluter A."/>
        </authorList>
    </citation>
    <scope>NUCLEOTIDE SEQUENCE [LARGE SCALE GENOMIC DNA]</scope>
    <source>
        <strain evidence="10 11">SM11</strain>
        <plasmid evidence="11">pSmeSM11b</plasmid>
    </source>
</reference>
<dbReference type="InterPro" id="IPR051198">
    <property type="entry name" value="BchE-like"/>
</dbReference>
<evidence type="ECO:0000256" key="7">
    <source>
        <dbReference type="ARBA" id="ARBA00023014"/>
    </source>
</evidence>
<proteinExistence type="predicted"/>
<dbReference type="Pfam" id="PF02310">
    <property type="entry name" value="B12-binding"/>
    <property type="match status" value="1"/>
</dbReference>
<name>A4KVE1_SINMM</name>
<gene>
    <name evidence="10" type="primary">orf36</name>
</gene>
<feature type="domain" description="B12-binding" evidence="8">
    <location>
        <begin position="17"/>
        <end position="169"/>
    </location>
</feature>
<reference evidence="11" key="2">
    <citation type="journal article" date="2011" name="J. Biotechnol.">
        <title>The complete genome sequence of the dominant Sinorhizobium meliloti field isolate SM11 extends the S. meliloti pan-genome.</title>
        <authorList>
            <person name="Schneiker-Bekel S."/>
            <person name="Wibberg D."/>
            <person name="Bekel T."/>
            <person name="Blom J."/>
            <person name="Linke B."/>
            <person name="Neuweger H."/>
            <person name="Stiens M."/>
            <person name="Vorholter F.J."/>
            <person name="Weidner S."/>
            <person name="Goesmann A."/>
            <person name="Puhler A."/>
            <person name="Schluter A."/>
        </authorList>
    </citation>
    <scope>NUCLEOTIDE SEQUENCE [LARGE SCALE GENOMIC DNA]</scope>
    <source>
        <strain evidence="11">SM11</strain>
        <plasmid evidence="11">pSmeSM11b</plasmid>
    </source>
</reference>
<dbReference type="CDD" id="cd01335">
    <property type="entry name" value="Radical_SAM"/>
    <property type="match status" value="1"/>
</dbReference>
<feature type="domain" description="Radical SAM core" evidence="9">
    <location>
        <begin position="216"/>
        <end position="444"/>
    </location>
</feature>
<dbReference type="GO" id="GO:0051539">
    <property type="term" value="F:4 iron, 4 sulfur cluster binding"/>
    <property type="evidence" value="ECO:0007669"/>
    <property type="project" value="UniProtKB-KW"/>
</dbReference>
<dbReference type="GO" id="GO:0003824">
    <property type="term" value="F:catalytic activity"/>
    <property type="evidence" value="ECO:0007669"/>
    <property type="project" value="InterPro"/>
</dbReference>
<dbReference type="CDD" id="cd02068">
    <property type="entry name" value="radical_SAM_B12_BD"/>
    <property type="match status" value="1"/>
</dbReference>
<sequence>MAGLEFDADLHEEKKRRFNVALVYPPFDDKRDRSAYYVVPPLGLLYLASYLEHEGFCVEIHDQIYELKTGILKEGPHLYQVAAERIVAGRPDVVCFSTQCTTSPGSVSIAKRVKALCPGIPIVLGGHDVSFIAEDYLHSFAEIDYVLAGEAEKTLPELIHCILGGGDSLRISGAFSRKADGSVVAPHGEATRVKVLDHLLPPAYHLVPDLRSYFALSRRPTILVDSGRGCAFACEFCQTTLLNGTKIRYRTVSSLVDELKVYKQRYGDFEAYFVHDLFTARRGFVEDLCDALIEADLGIRWQCRCRIDQVDRNLLARMARAGCRMLLYGIESGSHETLSRMNKRAKVSDPQDIVELVKQTVDAGIFPSLSMVVGTPEESLADLDATMALAYRFQQLGSVNAFIQLMSPLPGTALAKRLMGRFTYKGQGIPTAFSQGIEFDNGKRLEEDEALISSHPHIFQSFQTVVPDHGDFDLCVDVSTTYCKLLEIYRRTFGRLRELRGSSYLAMFSEWRQFSLKAKQACVLGGLKDFEIWDLFELYVRHECGSALSSDPALSEFFHFEHLLREVTESPPVHARKTSGPATGPLALADGAKLYRADGAIEGFPDSGNALIVATPDRLHLLELTEDQADAIALALDQDGYNKLSDRAKDAIARLTRPLVESGILVPEADSRFRAARELVA</sequence>
<keyword evidence="2" id="KW-0489">Methyltransferase</keyword>
<dbReference type="PANTHER" id="PTHR43409:SF7">
    <property type="entry name" value="BLL1977 PROTEIN"/>
    <property type="match status" value="1"/>
</dbReference>
<accession>A4KVE1</accession>
<keyword evidence="4" id="KW-0949">S-adenosyl-L-methionine</keyword>
<evidence type="ECO:0000259" key="9">
    <source>
        <dbReference type="PROSITE" id="PS51918"/>
    </source>
</evidence>
<dbReference type="AlphaFoldDB" id="A4KVE1"/>
<protein>
    <submittedName>
        <fullName evidence="10">Probable coenzyme B12-binding/radical SAM</fullName>
    </submittedName>
</protein>
<dbReference type="PANTHER" id="PTHR43409">
    <property type="entry name" value="ANAEROBIC MAGNESIUM-PROTOPORPHYRIN IX MONOMETHYL ESTER CYCLASE-RELATED"/>
    <property type="match status" value="1"/>
</dbReference>
<keyword evidence="5" id="KW-0479">Metal-binding</keyword>
<dbReference type="SFLD" id="SFLDG01082">
    <property type="entry name" value="B12-binding_domain_containing"/>
    <property type="match status" value="1"/>
</dbReference>
<dbReference type="InterPro" id="IPR007197">
    <property type="entry name" value="rSAM"/>
</dbReference>
<dbReference type="PROSITE" id="PS51918">
    <property type="entry name" value="RADICAL_SAM"/>
    <property type="match status" value="1"/>
</dbReference>
<keyword evidence="10" id="KW-0614">Plasmid</keyword>
<keyword evidence="3" id="KW-0808">Transferase</keyword>
<dbReference type="InterPro" id="IPR006638">
    <property type="entry name" value="Elp3/MiaA/NifB-like_rSAM"/>
</dbReference>
<dbReference type="Gene3D" id="3.40.50.280">
    <property type="entry name" value="Cobalamin-binding domain"/>
    <property type="match status" value="1"/>
</dbReference>
<evidence type="ECO:0000259" key="8">
    <source>
        <dbReference type="PROSITE" id="PS51332"/>
    </source>
</evidence>
<comment type="cofactor">
    <cofactor evidence="1">
        <name>[4Fe-4S] cluster</name>
        <dbReference type="ChEBI" id="CHEBI:49883"/>
    </cofactor>
</comment>
<dbReference type="Proteomes" id="UP000009045">
    <property type="component" value="Plasmid pSmeSM11b"/>
</dbReference>
<dbReference type="GO" id="GO:0031419">
    <property type="term" value="F:cobalamin binding"/>
    <property type="evidence" value="ECO:0007669"/>
    <property type="project" value="InterPro"/>
</dbReference>
<evidence type="ECO:0000256" key="4">
    <source>
        <dbReference type="ARBA" id="ARBA00022691"/>
    </source>
</evidence>
<dbReference type="InterPro" id="IPR034466">
    <property type="entry name" value="Methyltransferase_Class_B"/>
</dbReference>
<keyword evidence="7" id="KW-0411">Iron-sulfur</keyword>
<dbReference type="Gene3D" id="3.80.30.20">
    <property type="entry name" value="tm_1862 like domain"/>
    <property type="match status" value="1"/>
</dbReference>
<evidence type="ECO:0000256" key="3">
    <source>
        <dbReference type="ARBA" id="ARBA00022679"/>
    </source>
</evidence>
<dbReference type="InterPro" id="IPR023404">
    <property type="entry name" value="rSAM_horseshoe"/>
</dbReference>
<organism evidence="10 11">
    <name type="scientific">Sinorhizobium meliloti (strain SM11)</name>
    <dbReference type="NCBI Taxonomy" id="707241"/>
    <lineage>
        <taxon>Bacteria</taxon>
        <taxon>Pseudomonadati</taxon>
        <taxon>Pseudomonadota</taxon>
        <taxon>Alphaproteobacteria</taxon>
        <taxon>Hyphomicrobiales</taxon>
        <taxon>Rhizobiaceae</taxon>
        <taxon>Sinorhizobium/Ensifer group</taxon>
        <taxon>Sinorhizobium</taxon>
    </lineage>
</organism>
<evidence type="ECO:0000313" key="10">
    <source>
        <dbReference type="EMBL" id="ABN47042.1"/>
    </source>
</evidence>